<keyword evidence="3" id="KW-1185">Reference proteome</keyword>
<dbReference type="AlphaFoldDB" id="A0A8T0PFS3"/>
<sequence length="82" mass="10080">MKVEEAKQKEDRWKESTRLAEREIEESARIEQKKLEESTRLEEKRLEIEERQLMWEQEQKIMFCDLSSMDESQRAYVLVMRA</sequence>
<proteinExistence type="predicted"/>
<accession>A0A8T0PFS3</accession>
<organism evidence="2 3">
    <name type="scientific">Panicum virgatum</name>
    <name type="common">Blackwell switchgrass</name>
    <dbReference type="NCBI Taxonomy" id="38727"/>
    <lineage>
        <taxon>Eukaryota</taxon>
        <taxon>Viridiplantae</taxon>
        <taxon>Streptophyta</taxon>
        <taxon>Embryophyta</taxon>
        <taxon>Tracheophyta</taxon>
        <taxon>Spermatophyta</taxon>
        <taxon>Magnoliopsida</taxon>
        <taxon>Liliopsida</taxon>
        <taxon>Poales</taxon>
        <taxon>Poaceae</taxon>
        <taxon>PACMAD clade</taxon>
        <taxon>Panicoideae</taxon>
        <taxon>Panicodae</taxon>
        <taxon>Paniceae</taxon>
        <taxon>Panicinae</taxon>
        <taxon>Panicum</taxon>
        <taxon>Panicum sect. Hiantes</taxon>
    </lineage>
</organism>
<evidence type="ECO:0000256" key="1">
    <source>
        <dbReference type="SAM" id="Coils"/>
    </source>
</evidence>
<name>A0A8T0PFS3_PANVG</name>
<feature type="coiled-coil region" evidence="1">
    <location>
        <begin position="3"/>
        <end position="52"/>
    </location>
</feature>
<dbReference type="Proteomes" id="UP000823388">
    <property type="component" value="Chromosome 8N"/>
</dbReference>
<comment type="caution">
    <text evidence="2">The sequence shown here is derived from an EMBL/GenBank/DDBJ whole genome shotgun (WGS) entry which is preliminary data.</text>
</comment>
<evidence type="ECO:0000313" key="2">
    <source>
        <dbReference type="EMBL" id="KAG2557274.1"/>
    </source>
</evidence>
<reference evidence="2" key="1">
    <citation type="submission" date="2020-05" db="EMBL/GenBank/DDBJ databases">
        <title>WGS assembly of Panicum virgatum.</title>
        <authorList>
            <person name="Lovell J.T."/>
            <person name="Jenkins J."/>
            <person name="Shu S."/>
            <person name="Juenger T.E."/>
            <person name="Schmutz J."/>
        </authorList>
    </citation>
    <scope>NUCLEOTIDE SEQUENCE</scope>
    <source>
        <strain evidence="2">AP13</strain>
    </source>
</reference>
<dbReference type="EMBL" id="CM029052">
    <property type="protein sequence ID" value="KAG2557274.1"/>
    <property type="molecule type" value="Genomic_DNA"/>
</dbReference>
<gene>
    <name evidence="2" type="ORF">PVAP13_8NG176402</name>
</gene>
<keyword evidence="1" id="KW-0175">Coiled coil</keyword>
<protein>
    <submittedName>
        <fullName evidence="2">Uncharacterized protein</fullName>
    </submittedName>
</protein>
<evidence type="ECO:0000313" key="3">
    <source>
        <dbReference type="Proteomes" id="UP000823388"/>
    </source>
</evidence>